<gene>
    <name evidence="1" type="ORF">McpCs1_17090</name>
</gene>
<evidence type="ECO:0000313" key="2">
    <source>
        <dbReference type="Proteomes" id="UP001283212"/>
    </source>
</evidence>
<dbReference type="Proteomes" id="UP001283212">
    <property type="component" value="Unassembled WGS sequence"/>
</dbReference>
<dbReference type="EMBL" id="JAWDKB010000007">
    <property type="protein sequence ID" value="MDV0444304.1"/>
    <property type="molecule type" value="Genomic_DNA"/>
</dbReference>
<comment type="caution">
    <text evidence="1">The sequence shown here is derived from an EMBL/GenBank/DDBJ whole genome shotgun (WGS) entry which is preliminary data.</text>
</comment>
<reference evidence="1 2" key="1">
    <citation type="submission" date="2023-06" db="EMBL/GenBank/DDBJ databases">
        <title>Genome sequence of Methancorpusculaceae sp. Cs1.</title>
        <authorList>
            <person name="Protasov E."/>
            <person name="Platt K."/>
            <person name="Poehlein A."/>
            <person name="Daniel R."/>
            <person name="Brune A."/>
        </authorList>
    </citation>
    <scope>NUCLEOTIDE SEQUENCE [LARGE SCALE GENOMIC DNA]</scope>
    <source>
        <strain evidence="1 2">Cs1</strain>
    </source>
</reference>
<protein>
    <submittedName>
        <fullName evidence="1">Uncharacterized protein</fullName>
    </submittedName>
</protein>
<evidence type="ECO:0000313" key="1">
    <source>
        <dbReference type="EMBL" id="MDV0444304.1"/>
    </source>
</evidence>
<keyword evidence="2" id="KW-1185">Reference proteome</keyword>
<proteinExistence type="predicted"/>
<accession>A0AAE4SCR7</accession>
<sequence>MTTKPIISPFPLSDIMQAAGSKSQKTSITVSPHIKKRVCSLKRGNQTYDDVLEQMLTAVEIGEKGEEGGVVFLNTVYVRDDLKKLKRPIPLKITIQEDNSLILSNDEYSFLITCRNLAEGMETARLMFADDYDLYTDPENQVHPSAAAYGKLLKNSIWM</sequence>
<name>A0AAE4SCR7_9EURY</name>
<dbReference type="RefSeq" id="WP_338096801.1">
    <property type="nucleotide sequence ID" value="NZ_JAWDKB010000007.1"/>
</dbReference>
<dbReference type="AlphaFoldDB" id="A0AAE4SCR7"/>
<organism evidence="1 2">
    <name type="scientific">Methanorbis rubei</name>
    <dbReference type="NCBI Taxonomy" id="3028300"/>
    <lineage>
        <taxon>Archaea</taxon>
        <taxon>Methanobacteriati</taxon>
        <taxon>Methanobacteriota</taxon>
        <taxon>Stenosarchaea group</taxon>
        <taxon>Methanomicrobia</taxon>
        <taxon>Methanomicrobiales</taxon>
        <taxon>Methanocorpusculaceae</taxon>
        <taxon>Methanorbis</taxon>
    </lineage>
</organism>